<dbReference type="Gene3D" id="3.50.50.60">
    <property type="entry name" value="FAD/NAD(P)-binding domain"/>
    <property type="match status" value="1"/>
</dbReference>
<dbReference type="PANTHER" id="PTHR43422">
    <property type="entry name" value="THIAMINE THIAZOLE SYNTHASE"/>
    <property type="match status" value="1"/>
</dbReference>
<feature type="region of interest" description="Disordered" evidence="1">
    <location>
        <begin position="1"/>
        <end position="25"/>
    </location>
</feature>
<dbReference type="STRING" id="587909.SAMN05421810_113115"/>
<gene>
    <name evidence="3" type="ORF">SAMN05421810_113115</name>
</gene>
<evidence type="ECO:0000259" key="2">
    <source>
        <dbReference type="Pfam" id="PF01266"/>
    </source>
</evidence>
<dbReference type="SUPFAM" id="SSF51905">
    <property type="entry name" value="FAD/NAD(P)-binding domain"/>
    <property type="match status" value="1"/>
</dbReference>
<proteinExistence type="predicted"/>
<feature type="domain" description="FAD dependent oxidoreductase" evidence="2">
    <location>
        <begin position="30"/>
        <end position="102"/>
    </location>
</feature>
<evidence type="ECO:0000313" key="4">
    <source>
        <dbReference type="Proteomes" id="UP000198727"/>
    </source>
</evidence>
<dbReference type="InterPro" id="IPR006076">
    <property type="entry name" value="FAD-dep_OxRdtase"/>
</dbReference>
<accession>A0A1I6ANB4</accession>
<dbReference type="OrthoDB" id="9790035at2"/>
<keyword evidence="4" id="KW-1185">Reference proteome</keyword>
<evidence type="ECO:0000256" key="1">
    <source>
        <dbReference type="SAM" id="MobiDB-lite"/>
    </source>
</evidence>
<evidence type="ECO:0000313" key="3">
    <source>
        <dbReference type="EMBL" id="SFQ70165.1"/>
    </source>
</evidence>
<dbReference type="Pfam" id="PF01266">
    <property type="entry name" value="DAO"/>
    <property type="match status" value="1"/>
</dbReference>
<reference evidence="4" key="1">
    <citation type="submission" date="2016-10" db="EMBL/GenBank/DDBJ databases">
        <authorList>
            <person name="Varghese N."/>
            <person name="Submissions S."/>
        </authorList>
    </citation>
    <scope>NUCLEOTIDE SEQUENCE [LARGE SCALE GENOMIC DNA]</scope>
    <source>
        <strain evidence="4">CGMCC 4.5579</strain>
    </source>
</reference>
<protein>
    <submittedName>
        <fullName evidence="3">Dehydrogenase (Flavoprotein)</fullName>
    </submittedName>
</protein>
<dbReference type="PANTHER" id="PTHR43422:SF3">
    <property type="entry name" value="THIAMINE THIAZOLE SYNTHASE"/>
    <property type="match status" value="1"/>
</dbReference>
<dbReference type="AlphaFoldDB" id="A0A1I6ANB4"/>
<dbReference type="Proteomes" id="UP000198727">
    <property type="component" value="Unassembled WGS sequence"/>
</dbReference>
<dbReference type="EMBL" id="FOWW01000013">
    <property type="protein sequence ID" value="SFQ70165.1"/>
    <property type="molecule type" value="Genomic_DNA"/>
</dbReference>
<feature type="region of interest" description="Disordered" evidence="1">
    <location>
        <begin position="180"/>
        <end position="203"/>
    </location>
</feature>
<sequence>MTRATPTTASNPSETSVTDISGTPHSRSRAIVVGAGISGLLAARVLSEQFTEVLVLDRDRFPATPGHRSGAPQSHHAHALMPRGAEILHELFPELRERLASDGAAHVTTIAQARFVTPKGLLPLTQQIEGGALFFSRALLEWHLRDILSHHPRVEFVASTAVVGLLAREDNRSQVCGVQVRRRGGATQTAPDPDTDEAAGPHDNRSLFGDLIVDASGRQSHLHAWLTDLGYGPVDEEILTSELSYASRIYQRPGGVRQDFKSLVVQSRAPDNPRVGSIIEIENDRWHVTLGGGNGQRVPTDEDGFLSWAQALPDPSVHQAICSARPVSPIRGWRTPTSRWRHFEHMSHRPSGLIAIGDAVCSFNPVYAQGMTVAAIQALALRDCLRRESGPVASLELRYHRLAARAISSAWMVTTIEDLRWPAVRMHGAEPPRGLRTIRRYIDLVLSVAVHDSALANRYFQVMSMTSPPTSLFSLWVLSRLTRHAVCRIFEDLHRTLTHIGCRAHTMLDRESASRRKPV</sequence>
<name>A0A1I6ANB4_9PSEU</name>
<organism evidence="3 4">
    <name type="scientific">Amycolatopsis arida</name>
    <dbReference type="NCBI Taxonomy" id="587909"/>
    <lineage>
        <taxon>Bacteria</taxon>
        <taxon>Bacillati</taxon>
        <taxon>Actinomycetota</taxon>
        <taxon>Actinomycetes</taxon>
        <taxon>Pseudonocardiales</taxon>
        <taxon>Pseudonocardiaceae</taxon>
        <taxon>Amycolatopsis</taxon>
    </lineage>
</organism>
<dbReference type="InterPro" id="IPR036188">
    <property type="entry name" value="FAD/NAD-bd_sf"/>
</dbReference>